<dbReference type="GO" id="GO:0019287">
    <property type="term" value="P:isopentenyl diphosphate biosynthetic process, mevalonate pathway"/>
    <property type="evidence" value="ECO:0007669"/>
    <property type="project" value="UniProtKB-UniPathway"/>
</dbReference>
<dbReference type="InterPro" id="IPR036554">
    <property type="entry name" value="GHMP_kinase_C_sf"/>
</dbReference>
<dbReference type="Gene3D" id="3.30.70.890">
    <property type="entry name" value="GHMP kinase, C-terminal domain"/>
    <property type="match status" value="1"/>
</dbReference>
<keyword evidence="10" id="KW-0460">Magnesium</keyword>
<dbReference type="PANTHER" id="PTHR43290:SF2">
    <property type="entry name" value="MEVALONATE KINASE"/>
    <property type="match status" value="1"/>
</dbReference>
<dbReference type="GO" id="GO:0005829">
    <property type="term" value="C:cytosol"/>
    <property type="evidence" value="ECO:0007669"/>
    <property type="project" value="TreeGrafter"/>
</dbReference>
<dbReference type="InterPro" id="IPR006205">
    <property type="entry name" value="Mev_gal_kin"/>
</dbReference>
<dbReference type="GO" id="GO:0004496">
    <property type="term" value="F:mevalonate kinase activity"/>
    <property type="evidence" value="ECO:0007669"/>
    <property type="project" value="UniProtKB-EC"/>
</dbReference>
<gene>
    <name evidence="15" type="primary">mvk</name>
    <name evidence="15" type="ORF">ENM78_00535</name>
</gene>
<keyword evidence="6 15" id="KW-0808">Transferase</keyword>
<keyword evidence="4" id="KW-0963">Cytoplasm</keyword>
<evidence type="ECO:0000256" key="1">
    <source>
        <dbReference type="ARBA" id="ARBA00004496"/>
    </source>
</evidence>
<reference evidence="15" key="1">
    <citation type="journal article" date="2020" name="mSystems">
        <title>Genome- and Community-Level Interaction Insights into Carbon Utilization and Element Cycling Functions of Hydrothermarchaeota in Hydrothermal Sediment.</title>
        <authorList>
            <person name="Zhou Z."/>
            <person name="Liu Y."/>
            <person name="Xu W."/>
            <person name="Pan J."/>
            <person name="Luo Z.H."/>
            <person name="Li M."/>
        </authorList>
    </citation>
    <scope>NUCLEOTIDE SEQUENCE [LARGE SCALE GENOMIC DNA]</scope>
    <source>
        <strain evidence="15">SpSt-1116</strain>
    </source>
</reference>
<comment type="pathway">
    <text evidence="12">Isoprenoid biosynthesis; isopentenyl diphosphate biosynthesis via mevalonate pathway; isopentenyl diphosphate from (R)-mevalonate: step 1/3.</text>
</comment>
<keyword evidence="11" id="KW-0443">Lipid metabolism</keyword>
<organism evidence="15">
    <name type="scientific">Fervidicoccus fontis</name>
    <dbReference type="NCBI Taxonomy" id="683846"/>
    <lineage>
        <taxon>Archaea</taxon>
        <taxon>Thermoproteota</taxon>
        <taxon>Thermoprotei</taxon>
        <taxon>Fervidicoccales</taxon>
        <taxon>Fervidicoccaceae</taxon>
        <taxon>Fervidicoccus</taxon>
    </lineage>
</organism>
<evidence type="ECO:0000256" key="12">
    <source>
        <dbReference type="ARBA" id="ARBA00029438"/>
    </source>
</evidence>
<dbReference type="Pfam" id="PF00288">
    <property type="entry name" value="GHMP_kinases_N"/>
    <property type="match status" value="1"/>
</dbReference>
<dbReference type="PANTHER" id="PTHR43290">
    <property type="entry name" value="MEVALONATE KINASE"/>
    <property type="match status" value="1"/>
</dbReference>
<evidence type="ECO:0000256" key="6">
    <source>
        <dbReference type="ARBA" id="ARBA00022679"/>
    </source>
</evidence>
<keyword evidence="5" id="KW-0444">Lipid biosynthesis</keyword>
<dbReference type="AlphaFoldDB" id="A0A7J3ZJ99"/>
<accession>A0A7J3ZJ99</accession>
<dbReference type="NCBIfam" id="TIGR00549">
    <property type="entry name" value="mevalon_kin"/>
    <property type="match status" value="1"/>
</dbReference>
<evidence type="ECO:0000259" key="13">
    <source>
        <dbReference type="Pfam" id="PF00288"/>
    </source>
</evidence>
<dbReference type="SUPFAM" id="SSF54211">
    <property type="entry name" value="Ribosomal protein S5 domain 2-like"/>
    <property type="match status" value="1"/>
</dbReference>
<evidence type="ECO:0000256" key="3">
    <source>
        <dbReference type="ARBA" id="ARBA00012103"/>
    </source>
</evidence>
<dbReference type="SUPFAM" id="SSF55060">
    <property type="entry name" value="GHMP Kinase, C-terminal domain"/>
    <property type="match status" value="1"/>
</dbReference>
<evidence type="ECO:0000256" key="8">
    <source>
        <dbReference type="ARBA" id="ARBA00022777"/>
    </source>
</evidence>
<keyword evidence="9" id="KW-0067">ATP-binding</keyword>
<dbReference type="Gene3D" id="3.30.230.10">
    <property type="match status" value="1"/>
</dbReference>
<dbReference type="InterPro" id="IPR006203">
    <property type="entry name" value="GHMP_knse_ATP-bd_CS"/>
</dbReference>
<dbReference type="PRINTS" id="PR00959">
    <property type="entry name" value="MEVGALKINASE"/>
</dbReference>
<comment type="subcellular location">
    <subcellularLocation>
        <location evidence="1">Cytoplasm</location>
    </subcellularLocation>
</comment>
<dbReference type="InterPro" id="IPR013750">
    <property type="entry name" value="GHMP_kinase_C_dom"/>
</dbReference>
<dbReference type="InterPro" id="IPR014721">
    <property type="entry name" value="Ribsml_uS5_D2-typ_fold_subgr"/>
</dbReference>
<evidence type="ECO:0000256" key="10">
    <source>
        <dbReference type="ARBA" id="ARBA00022842"/>
    </source>
</evidence>
<evidence type="ECO:0000259" key="14">
    <source>
        <dbReference type="Pfam" id="PF08544"/>
    </source>
</evidence>
<dbReference type="PROSITE" id="PS00627">
    <property type="entry name" value="GHMP_KINASES_ATP"/>
    <property type="match status" value="1"/>
</dbReference>
<feature type="domain" description="GHMP kinase C-terminal" evidence="14">
    <location>
        <begin position="229"/>
        <end position="306"/>
    </location>
</feature>
<proteinExistence type="inferred from homology"/>
<name>A0A7J3ZJ99_9CREN</name>
<evidence type="ECO:0000256" key="11">
    <source>
        <dbReference type="ARBA" id="ARBA00023098"/>
    </source>
</evidence>
<evidence type="ECO:0000256" key="2">
    <source>
        <dbReference type="ARBA" id="ARBA00006495"/>
    </source>
</evidence>
<sequence length="325" mass="35032">MEDSKVRARASAPGKVILFGEHFVVRGKPAIVSALSLRAHVSVLRDRSLNGCIRILSREYGGFTFCREEDAKASTHLAPYYQLARSLGIEGDCEVRIESEIPPGSGLGSSASTSVALTAAALKARGLELCGRELIEKAMLGERAFHGKPSGIDVVAAVEGGFVLFYSLDRYHKLTSRVGIDDVVFLIVDTGVPRRTRDAVLGVLERYERHPGLFKKVYDAAEELVMEAVSCLKRGDYVCLGELMLANHGLLSSIGVSFLEAEKVVHTARMHGALGGKITGAGMGGSVVLIVEASKEERVRREVLKEVPGARVFRALPESRGVSVD</sequence>
<evidence type="ECO:0000313" key="15">
    <source>
        <dbReference type="EMBL" id="HHQ79942.1"/>
    </source>
</evidence>
<evidence type="ECO:0000256" key="9">
    <source>
        <dbReference type="ARBA" id="ARBA00022840"/>
    </source>
</evidence>
<keyword evidence="7" id="KW-0547">Nucleotide-binding</keyword>
<evidence type="ECO:0000256" key="7">
    <source>
        <dbReference type="ARBA" id="ARBA00022741"/>
    </source>
</evidence>
<dbReference type="GO" id="GO:0005524">
    <property type="term" value="F:ATP binding"/>
    <property type="evidence" value="ECO:0007669"/>
    <property type="project" value="UniProtKB-KW"/>
</dbReference>
<dbReference type="UniPathway" id="UPA00057">
    <property type="reaction ID" value="UER00098"/>
</dbReference>
<dbReference type="InterPro" id="IPR020568">
    <property type="entry name" value="Ribosomal_Su5_D2-typ_SF"/>
</dbReference>
<dbReference type="EC" id="2.7.1.36" evidence="3"/>
<comment type="similarity">
    <text evidence="2">Belongs to the GHMP kinase family. Mevalonate kinase subfamily.</text>
</comment>
<evidence type="ECO:0000256" key="4">
    <source>
        <dbReference type="ARBA" id="ARBA00022490"/>
    </source>
</evidence>
<feature type="domain" description="GHMP kinase N-terminal" evidence="13">
    <location>
        <begin position="82"/>
        <end position="161"/>
    </location>
</feature>
<comment type="caution">
    <text evidence="15">The sequence shown here is derived from an EMBL/GenBank/DDBJ whole genome shotgun (WGS) entry which is preliminary data.</text>
</comment>
<protein>
    <recommendedName>
        <fullName evidence="3">mevalonate kinase</fullName>
        <ecNumber evidence="3">2.7.1.36</ecNumber>
    </recommendedName>
</protein>
<dbReference type="Pfam" id="PF08544">
    <property type="entry name" value="GHMP_kinases_C"/>
    <property type="match status" value="1"/>
</dbReference>
<evidence type="ECO:0000256" key="5">
    <source>
        <dbReference type="ARBA" id="ARBA00022516"/>
    </source>
</evidence>
<dbReference type="EMBL" id="DRZC01000010">
    <property type="protein sequence ID" value="HHQ79942.1"/>
    <property type="molecule type" value="Genomic_DNA"/>
</dbReference>
<keyword evidence="8 15" id="KW-0418">Kinase</keyword>
<dbReference type="InterPro" id="IPR006204">
    <property type="entry name" value="GHMP_kinase_N_dom"/>
</dbReference>